<dbReference type="InterPro" id="IPR039426">
    <property type="entry name" value="TonB-dep_rcpt-like"/>
</dbReference>
<evidence type="ECO:0000256" key="6">
    <source>
        <dbReference type="ARBA" id="ARBA00023237"/>
    </source>
</evidence>
<dbReference type="Gene3D" id="2.170.130.10">
    <property type="entry name" value="TonB-dependent receptor, plug domain"/>
    <property type="match status" value="1"/>
</dbReference>
<evidence type="ECO:0000313" key="9">
    <source>
        <dbReference type="EMBL" id="MBD0832571.1"/>
    </source>
</evidence>
<evidence type="ECO:0000256" key="5">
    <source>
        <dbReference type="ARBA" id="ARBA00023136"/>
    </source>
</evidence>
<dbReference type="NCBIfam" id="TIGR04056">
    <property type="entry name" value="OMP_RagA_SusC"/>
    <property type="match status" value="1"/>
</dbReference>
<dbReference type="SUPFAM" id="SSF49464">
    <property type="entry name" value="Carboxypeptidase regulatory domain-like"/>
    <property type="match status" value="1"/>
</dbReference>
<keyword evidence="4 7" id="KW-0812">Transmembrane</keyword>
<accession>A0A8J6Q2R9</accession>
<reference evidence="9 10" key="1">
    <citation type="submission" date="2020-09" db="EMBL/GenBank/DDBJ databases">
        <title>TT11 complete genome.</title>
        <authorList>
            <person name="Wu Z."/>
        </authorList>
    </citation>
    <scope>NUCLEOTIDE SEQUENCE [LARGE SCALE GENOMIC DNA]</scope>
    <source>
        <strain evidence="9 10">TT11</strain>
    </source>
</reference>
<dbReference type="GO" id="GO:0009279">
    <property type="term" value="C:cell outer membrane"/>
    <property type="evidence" value="ECO:0007669"/>
    <property type="project" value="UniProtKB-SubCell"/>
</dbReference>
<protein>
    <submittedName>
        <fullName evidence="9">SusC/RagA family TonB-linked outer membrane protein</fullName>
    </submittedName>
</protein>
<evidence type="ECO:0000256" key="3">
    <source>
        <dbReference type="ARBA" id="ARBA00022452"/>
    </source>
</evidence>
<dbReference type="Pfam" id="PF07715">
    <property type="entry name" value="Plug"/>
    <property type="match status" value="1"/>
</dbReference>
<evidence type="ECO:0000256" key="2">
    <source>
        <dbReference type="ARBA" id="ARBA00022448"/>
    </source>
</evidence>
<dbReference type="InterPro" id="IPR023997">
    <property type="entry name" value="TonB-dep_OMP_SusC/RagA_CS"/>
</dbReference>
<keyword evidence="6 7" id="KW-0998">Cell outer membrane</keyword>
<dbReference type="Gene3D" id="2.60.40.1120">
    <property type="entry name" value="Carboxypeptidase-like, regulatory domain"/>
    <property type="match status" value="1"/>
</dbReference>
<dbReference type="Proteomes" id="UP000600588">
    <property type="component" value="Unassembled WGS sequence"/>
</dbReference>
<dbReference type="InterPro" id="IPR023996">
    <property type="entry name" value="TonB-dep_OMP_SusC/RagA"/>
</dbReference>
<dbReference type="PROSITE" id="PS52016">
    <property type="entry name" value="TONB_DEPENDENT_REC_3"/>
    <property type="match status" value="1"/>
</dbReference>
<proteinExistence type="inferred from homology"/>
<gene>
    <name evidence="9" type="ORF">ICJ83_10555</name>
</gene>
<name>A0A8J6Q2R9_9FLAO</name>
<keyword evidence="2 7" id="KW-0813">Transport</keyword>
<keyword evidence="3 7" id="KW-1134">Transmembrane beta strand</keyword>
<dbReference type="InterPro" id="IPR008969">
    <property type="entry name" value="CarboxyPept-like_regulatory"/>
</dbReference>
<comment type="similarity">
    <text evidence="7">Belongs to the TonB-dependent receptor family.</text>
</comment>
<evidence type="ECO:0000259" key="8">
    <source>
        <dbReference type="Pfam" id="PF07715"/>
    </source>
</evidence>
<organism evidence="9 10">
    <name type="scientific">Aestuariibaculum sediminum</name>
    <dbReference type="NCBI Taxonomy" id="2770637"/>
    <lineage>
        <taxon>Bacteria</taxon>
        <taxon>Pseudomonadati</taxon>
        <taxon>Bacteroidota</taxon>
        <taxon>Flavobacteriia</taxon>
        <taxon>Flavobacteriales</taxon>
        <taxon>Flavobacteriaceae</taxon>
    </lineage>
</organism>
<keyword evidence="10" id="KW-1185">Reference proteome</keyword>
<dbReference type="SUPFAM" id="SSF56935">
    <property type="entry name" value="Porins"/>
    <property type="match status" value="1"/>
</dbReference>
<feature type="domain" description="TonB-dependent receptor plug" evidence="8">
    <location>
        <begin position="205"/>
        <end position="309"/>
    </location>
</feature>
<dbReference type="Pfam" id="PF13715">
    <property type="entry name" value="CarbopepD_reg_2"/>
    <property type="match status" value="1"/>
</dbReference>
<keyword evidence="5 7" id="KW-0472">Membrane</keyword>
<evidence type="ECO:0000313" key="10">
    <source>
        <dbReference type="Proteomes" id="UP000600588"/>
    </source>
</evidence>
<evidence type="ECO:0000256" key="4">
    <source>
        <dbReference type="ARBA" id="ARBA00022692"/>
    </source>
</evidence>
<evidence type="ECO:0000256" key="1">
    <source>
        <dbReference type="ARBA" id="ARBA00004571"/>
    </source>
</evidence>
<dbReference type="InterPro" id="IPR012910">
    <property type="entry name" value="Plug_dom"/>
</dbReference>
<dbReference type="InterPro" id="IPR036942">
    <property type="entry name" value="Beta-barrel_TonB_sf"/>
</dbReference>
<dbReference type="RefSeq" id="WP_188230362.1">
    <property type="nucleotide sequence ID" value="NZ_JACVXB010000004.1"/>
</dbReference>
<comment type="subcellular location">
    <subcellularLocation>
        <location evidence="1 7">Cell outer membrane</location>
        <topology evidence="1 7">Multi-pass membrane protein</topology>
    </subcellularLocation>
</comment>
<dbReference type="AlphaFoldDB" id="A0A8J6Q2R9"/>
<comment type="caution">
    <text evidence="9">The sequence shown here is derived from an EMBL/GenBank/DDBJ whole genome shotgun (WGS) entry which is preliminary data.</text>
</comment>
<sequence length="1177" mass="134237">MRIFIFLLCATVFGLNPNSSFSQEKVIINQSQSVSVDEMFNIIQQQTNYHFIFPKKLFKNSPTIQLEQGEVLVISLLGKALQDSNLEFEIDENNTILIKKIDHNYDRRQQKVKVSGTIRDESGMPLPGVTVMEKGTVNGVATDFNGVYSISVSDNAILEYTFVGFVKETRDVKELTYYSGVDITLKENVNALQEVVVTGYQTLSKERATGSFETVGVEQLQQRPAATFVERIVGQVPGVSVSPWSGKIEIRGRSTVFNGYDDVLIIVDGFPLTQQDDYNSINPEDIETLTVLKDAAAASVWGAKASNGVIVITTKTGSKNKKLSVDYSSFVEFQEKVDLGDMRLMSVAEEIDIEEEFLEKNWVDLNSLANGTSSINDFYLANIYRNGLAPDGNTWSQDTYDNYINELSSREDVTKQFEKYLLRNAFRETHNISLQGGGEKNTFYASLGYTNYKSHLIGDKDDRLSFNLRNTFDFTDKIKFTTGVTAVQRNEKNNGISVDAADQLQAYDQLIDENGQYVQKYVNWTPWLSREREAIVGSPHTFNLVEEQRNQDNSQQFLDVRADFRVDVELFNGLTVSPSFRYERGAGDIDNFRNMNLPSHRNFINDYFVNGNYQIPVGSDYEQRKEHYKGWTMRNTFNYDNSFGKHDITLFGGIEYNRRFSENSLNRHFGYNKQATLYIAYDELGLFNRSLRDFQGVPDYNLYQGIFQDVNNVDNRFVSWFGNLGYTFNDKYILNASYRVDQANIFGSDPDFRYKPLWSVGLGWNMVKEDFLASTDWLNRLTLRGTYGLSGNSLGAASPYASAFSRTNTYKYSYFFSRFSIPANPNLKWEETVTTNAAIDFALFNNRLSGTFEYYKKASSDVYSRRPLDPTVGFTDATVNYAEIDNEGLELQLNARVIDKEDFSWDIRANFNKNKNVVREFQGSTQTADYLSAGVGILAGAAVNNYYAYNYAGLDENGELLIYDQNGDSQHWSTEFVKEDLVYLGSKTPQHYGGLSTTFRYKGFDLTANLNYGADFYFRYRPNYASSGYGTYNSILNTAQRNFGNLRLDKMWADRWREPGDEATTGVPRLFWNGVNPYTGLVESRFTGSSQDRKFSQSTFNTVKGDYIRVQDIILGYNCPSSLTDRTFFNSLRFTFQVTNPFLWVENDFGVDPTVYDRESRATSNLTRFTLGLRANF</sequence>
<dbReference type="EMBL" id="JACVXB010000004">
    <property type="protein sequence ID" value="MBD0832571.1"/>
    <property type="molecule type" value="Genomic_DNA"/>
</dbReference>
<dbReference type="NCBIfam" id="TIGR04057">
    <property type="entry name" value="SusC_RagA_signa"/>
    <property type="match status" value="1"/>
</dbReference>
<dbReference type="InterPro" id="IPR037066">
    <property type="entry name" value="Plug_dom_sf"/>
</dbReference>
<dbReference type="Gene3D" id="2.40.170.20">
    <property type="entry name" value="TonB-dependent receptor, beta-barrel domain"/>
    <property type="match status" value="1"/>
</dbReference>
<evidence type="ECO:0000256" key="7">
    <source>
        <dbReference type="PROSITE-ProRule" id="PRU01360"/>
    </source>
</evidence>